<evidence type="ECO:0000259" key="10">
    <source>
        <dbReference type="Pfam" id="PF01743"/>
    </source>
</evidence>
<dbReference type="PANTHER" id="PTHR46173:SF1">
    <property type="entry name" value="CCA TRNA NUCLEOTIDYLTRANSFERASE 1, MITOCHONDRIAL"/>
    <property type="match status" value="1"/>
</dbReference>
<proteinExistence type="inferred from homology"/>
<dbReference type="NCBIfam" id="NF009814">
    <property type="entry name" value="PRK13299.1"/>
    <property type="match status" value="1"/>
</dbReference>
<evidence type="ECO:0000259" key="11">
    <source>
        <dbReference type="Pfam" id="PF12627"/>
    </source>
</evidence>
<dbReference type="Pfam" id="PF12627">
    <property type="entry name" value="PolyA_pol_RNAbd"/>
    <property type="match status" value="1"/>
</dbReference>
<dbReference type="Pfam" id="PF01743">
    <property type="entry name" value="PolyA_pol"/>
    <property type="match status" value="1"/>
</dbReference>
<comment type="similarity">
    <text evidence="9">Belongs to the tRNA nucleotidyltransferase/poly(A) polymerase family.</text>
</comment>
<dbReference type="SUPFAM" id="SSF81301">
    <property type="entry name" value="Nucleotidyltransferase"/>
    <property type="match status" value="1"/>
</dbReference>
<organism evidence="13 14">
    <name type="scientific">Paenibacillus septentrionalis</name>
    <dbReference type="NCBI Taxonomy" id="429342"/>
    <lineage>
        <taxon>Bacteria</taxon>
        <taxon>Bacillati</taxon>
        <taxon>Bacillota</taxon>
        <taxon>Bacilli</taxon>
        <taxon>Bacillales</taxon>
        <taxon>Paenibacillaceae</taxon>
        <taxon>Paenibacillus</taxon>
    </lineage>
</organism>
<protein>
    <submittedName>
        <fullName evidence="13">CCA tRNA nucleotidyltransferase</fullName>
        <ecNumber evidence="13">2.7.7.72</ecNumber>
    </submittedName>
</protein>
<evidence type="ECO:0000256" key="3">
    <source>
        <dbReference type="ARBA" id="ARBA00022694"/>
    </source>
</evidence>
<dbReference type="Pfam" id="PF13735">
    <property type="entry name" value="tRNA_NucTran2_2"/>
    <property type="match status" value="1"/>
</dbReference>
<evidence type="ECO:0000256" key="2">
    <source>
        <dbReference type="ARBA" id="ARBA00022679"/>
    </source>
</evidence>
<feature type="domain" description="tRNA nucleotidyltransferase/poly(A) polymerase RNA and SrmB- binding" evidence="11">
    <location>
        <begin position="179"/>
        <end position="232"/>
    </location>
</feature>
<keyword evidence="5" id="KW-0479">Metal-binding</keyword>
<dbReference type="SUPFAM" id="SSF81891">
    <property type="entry name" value="Poly A polymerase C-terminal region-like"/>
    <property type="match status" value="1"/>
</dbReference>
<keyword evidence="6" id="KW-0547">Nucleotide-binding</keyword>
<comment type="caution">
    <text evidence="13">The sequence shown here is derived from an EMBL/GenBank/DDBJ whole genome shotgun (WGS) entry which is preliminary data.</text>
</comment>
<dbReference type="Gene3D" id="1.10.3090.10">
    <property type="entry name" value="cca-adding enzyme, domain 2"/>
    <property type="match status" value="1"/>
</dbReference>
<dbReference type="CDD" id="cd05398">
    <property type="entry name" value="NT_ClassII-CCAase"/>
    <property type="match status" value="1"/>
</dbReference>
<evidence type="ECO:0000256" key="7">
    <source>
        <dbReference type="ARBA" id="ARBA00022842"/>
    </source>
</evidence>
<feature type="domain" description="CCA-adding enzyme C-terminal" evidence="12">
    <location>
        <begin position="257"/>
        <end position="408"/>
    </location>
</feature>
<keyword evidence="3" id="KW-0819">tRNA processing</keyword>
<dbReference type="InterPro" id="IPR002646">
    <property type="entry name" value="PolA_pol_head_dom"/>
</dbReference>
<evidence type="ECO:0000313" key="13">
    <source>
        <dbReference type="EMBL" id="MFC6332252.1"/>
    </source>
</evidence>
<dbReference type="PANTHER" id="PTHR46173">
    <property type="entry name" value="CCA TRNA NUCLEOTIDYLTRANSFERASE 1, MITOCHONDRIAL"/>
    <property type="match status" value="1"/>
</dbReference>
<accession>A0ABW1V391</accession>
<evidence type="ECO:0000259" key="12">
    <source>
        <dbReference type="Pfam" id="PF13735"/>
    </source>
</evidence>
<keyword evidence="4 13" id="KW-0548">Nucleotidyltransferase</keyword>
<keyword evidence="14" id="KW-1185">Reference proteome</keyword>
<name>A0ABW1V391_9BACL</name>
<keyword evidence="7" id="KW-0460">Magnesium</keyword>
<sequence>MKLQLQPQLIQPAMKEACLVIDRLLQAGFSAFFVGGAVRDTMLGRDIHDVDIATSALPQQVMALFEKSIPTGLQHGTVTVIVEGQSYEITTFRIETGYVDYRRPGDVQFVSELNRDLMRRDFTMNAMAIDRDWMLHDPFDGWSHLQSGILVTVGTSSERFQEDALRMLRAIRFAASYQLTIERQCWEAIIHYGHLLNHVAMERVAYELERMLNSDFPARGITLLLESGLLSHTKEKLNLASGHFHQNWLTDKKDDASMKWAALFICLGMSSECALEDMRKLRLSNKLIQTSSGILQLYECVHIYIGSEQSHEGLKERWLDILLQFPLDQTRLFLRLLEQHDERVAMLAAYDEALSIHSMKQLAVRGNDLLKWYSKPSGPWVKQALAFLFKRVASGTLTNDKKAIHSFVTNQIEGGLSNEQ</sequence>
<feature type="domain" description="Poly A polymerase head" evidence="10">
    <location>
        <begin position="31"/>
        <end position="150"/>
    </location>
</feature>
<gene>
    <name evidence="13" type="ORF">ACFP56_06420</name>
</gene>
<evidence type="ECO:0000256" key="6">
    <source>
        <dbReference type="ARBA" id="ARBA00022741"/>
    </source>
</evidence>
<evidence type="ECO:0000256" key="8">
    <source>
        <dbReference type="ARBA" id="ARBA00022884"/>
    </source>
</evidence>
<dbReference type="EC" id="2.7.7.72" evidence="13"/>
<dbReference type="InterPro" id="IPR032828">
    <property type="entry name" value="PolyA_RNA-bd"/>
</dbReference>
<evidence type="ECO:0000256" key="4">
    <source>
        <dbReference type="ARBA" id="ARBA00022695"/>
    </source>
</evidence>
<dbReference type="Gene3D" id="1.10.246.80">
    <property type="match status" value="1"/>
</dbReference>
<dbReference type="GO" id="GO:0004810">
    <property type="term" value="F:CCA tRNA nucleotidyltransferase activity"/>
    <property type="evidence" value="ECO:0007669"/>
    <property type="project" value="UniProtKB-EC"/>
</dbReference>
<dbReference type="InterPro" id="IPR043519">
    <property type="entry name" value="NT_sf"/>
</dbReference>
<dbReference type="Proteomes" id="UP001596233">
    <property type="component" value="Unassembled WGS sequence"/>
</dbReference>
<evidence type="ECO:0000256" key="5">
    <source>
        <dbReference type="ARBA" id="ARBA00022723"/>
    </source>
</evidence>
<dbReference type="InterPro" id="IPR032810">
    <property type="entry name" value="CCA-adding_enz_C"/>
</dbReference>
<reference evidence="14" key="1">
    <citation type="journal article" date="2019" name="Int. J. Syst. Evol. Microbiol.">
        <title>The Global Catalogue of Microorganisms (GCM) 10K type strain sequencing project: providing services to taxonomists for standard genome sequencing and annotation.</title>
        <authorList>
            <consortium name="The Broad Institute Genomics Platform"/>
            <consortium name="The Broad Institute Genome Sequencing Center for Infectious Disease"/>
            <person name="Wu L."/>
            <person name="Ma J."/>
        </authorList>
    </citation>
    <scope>NUCLEOTIDE SEQUENCE [LARGE SCALE GENOMIC DNA]</scope>
    <source>
        <strain evidence="14">PCU 280</strain>
    </source>
</reference>
<evidence type="ECO:0000256" key="9">
    <source>
        <dbReference type="RuleBase" id="RU003953"/>
    </source>
</evidence>
<keyword evidence="2 9" id="KW-0808">Transferase</keyword>
<dbReference type="InterPro" id="IPR050264">
    <property type="entry name" value="Bact_CCA-adding_enz_type3_sf"/>
</dbReference>
<keyword evidence="8 9" id="KW-0694">RNA-binding</keyword>
<dbReference type="RefSeq" id="WP_379232420.1">
    <property type="nucleotide sequence ID" value="NZ_JBHSTE010000002.1"/>
</dbReference>
<comment type="cofactor">
    <cofactor evidence="1">
        <name>Mg(2+)</name>
        <dbReference type="ChEBI" id="CHEBI:18420"/>
    </cofactor>
</comment>
<dbReference type="Gene3D" id="3.30.460.10">
    <property type="entry name" value="Beta Polymerase, domain 2"/>
    <property type="match status" value="1"/>
</dbReference>
<evidence type="ECO:0000256" key="1">
    <source>
        <dbReference type="ARBA" id="ARBA00001946"/>
    </source>
</evidence>
<dbReference type="EMBL" id="JBHSTE010000002">
    <property type="protein sequence ID" value="MFC6332252.1"/>
    <property type="molecule type" value="Genomic_DNA"/>
</dbReference>
<evidence type="ECO:0000313" key="14">
    <source>
        <dbReference type="Proteomes" id="UP001596233"/>
    </source>
</evidence>